<dbReference type="OrthoDB" id="9836049at2"/>
<evidence type="ECO:0000256" key="1">
    <source>
        <dbReference type="SAM" id="MobiDB-lite"/>
    </source>
</evidence>
<evidence type="ECO:0000313" key="3">
    <source>
        <dbReference type="EMBL" id="RKG32787.1"/>
    </source>
</evidence>
<feature type="region of interest" description="Disordered" evidence="1">
    <location>
        <begin position="35"/>
        <end position="54"/>
    </location>
</feature>
<organism evidence="3 4">
    <name type="scientific">Acinetobacter tianfuensis</name>
    <dbReference type="NCBI Taxonomy" id="2419603"/>
    <lineage>
        <taxon>Bacteria</taxon>
        <taxon>Pseudomonadati</taxon>
        <taxon>Pseudomonadota</taxon>
        <taxon>Gammaproteobacteria</taxon>
        <taxon>Moraxellales</taxon>
        <taxon>Moraxellaceae</taxon>
        <taxon>Acinetobacter</taxon>
    </lineage>
</organism>
<feature type="signal peptide" evidence="2">
    <location>
        <begin position="1"/>
        <end position="23"/>
    </location>
</feature>
<name>A0A3A8ED29_9GAMM</name>
<reference evidence="3 4" key="1">
    <citation type="submission" date="2018-09" db="EMBL/GenBank/DDBJ databases">
        <title>The draft genome of Acinetobacter spp. strains.</title>
        <authorList>
            <person name="Qin J."/>
            <person name="Feng Y."/>
            <person name="Zong Z."/>
        </authorList>
    </citation>
    <scope>NUCLEOTIDE SEQUENCE [LARGE SCALE GENOMIC DNA]</scope>
    <source>
        <strain evidence="3 4">WCHAc060012</strain>
    </source>
</reference>
<dbReference type="EMBL" id="RAXV01000007">
    <property type="protein sequence ID" value="RKG32787.1"/>
    <property type="molecule type" value="Genomic_DNA"/>
</dbReference>
<dbReference type="AlphaFoldDB" id="A0A3A8ED29"/>
<keyword evidence="2" id="KW-0732">Signal</keyword>
<proteinExistence type="predicted"/>
<comment type="caution">
    <text evidence="3">The sequence shown here is derived from an EMBL/GenBank/DDBJ whole genome shotgun (WGS) entry which is preliminary data.</text>
</comment>
<gene>
    <name evidence="3" type="ORF">D7V32_04790</name>
</gene>
<protein>
    <recommendedName>
        <fullName evidence="5">Lipoprotein</fullName>
    </recommendedName>
</protein>
<evidence type="ECO:0000256" key="2">
    <source>
        <dbReference type="SAM" id="SignalP"/>
    </source>
</evidence>
<dbReference type="Proteomes" id="UP000282388">
    <property type="component" value="Unassembled WGS sequence"/>
</dbReference>
<evidence type="ECO:0008006" key="5">
    <source>
        <dbReference type="Google" id="ProtNLM"/>
    </source>
</evidence>
<keyword evidence="4" id="KW-1185">Reference proteome</keyword>
<sequence>MTVNNPLKLFSVCMLCTVMSACGDLFGAGGASLEGTGNGRPSPPGLGNAGDGDETDKEFDEAFPLLLSLNEPAYDHCSLVIRELQFIDPVENTPVLKKTVLHVNFNKDHAVPLTVQLTLENANAVPVQIEYPQCDVPVRLQDIKNAVQIFPADDCREIKTEVLQPDEIRTYRLNYNLDRVVDGQWDVHSKMKLIVPDSLEDACQPLPLHMGLNYKEDTQEPKMTGWRDLSMKHK</sequence>
<evidence type="ECO:0000313" key="4">
    <source>
        <dbReference type="Proteomes" id="UP000282388"/>
    </source>
</evidence>
<dbReference type="RefSeq" id="WP_120401770.1">
    <property type="nucleotide sequence ID" value="NZ_RAXV01000007.1"/>
</dbReference>
<feature type="chain" id="PRO_5017227484" description="Lipoprotein" evidence="2">
    <location>
        <begin position="24"/>
        <end position="234"/>
    </location>
</feature>
<accession>A0A3A8ED29</accession>